<comment type="caution">
    <text evidence="1">The sequence shown here is derived from an EMBL/GenBank/DDBJ whole genome shotgun (WGS) entry which is preliminary data.</text>
</comment>
<keyword evidence="2" id="KW-1185">Reference proteome</keyword>
<evidence type="ECO:0000313" key="1">
    <source>
        <dbReference type="EMBL" id="GBM54590.1"/>
    </source>
</evidence>
<organism evidence="1 2">
    <name type="scientific">Araneus ventricosus</name>
    <name type="common">Orbweaver spider</name>
    <name type="synonym">Epeira ventricosa</name>
    <dbReference type="NCBI Taxonomy" id="182803"/>
    <lineage>
        <taxon>Eukaryota</taxon>
        <taxon>Metazoa</taxon>
        <taxon>Ecdysozoa</taxon>
        <taxon>Arthropoda</taxon>
        <taxon>Chelicerata</taxon>
        <taxon>Arachnida</taxon>
        <taxon>Araneae</taxon>
        <taxon>Araneomorphae</taxon>
        <taxon>Entelegynae</taxon>
        <taxon>Araneoidea</taxon>
        <taxon>Araneidae</taxon>
        <taxon>Araneus</taxon>
    </lineage>
</organism>
<accession>A0A4Y2GLU5</accession>
<name>A0A4Y2GLU5_ARAVE</name>
<protein>
    <submittedName>
        <fullName evidence="1">Uncharacterized protein</fullName>
    </submittedName>
</protein>
<sequence>MVARSIVDKERNYIFPKKITQLPKPPEYDFCRTGSLRRYRAHRVNSFTDNGSKKCDVLRFFQRQVVSGIPKIRSHTDCTPKKEGTRQSENFSKLPDHLQRGHEAVPVLIEKPQIVRPQKFP</sequence>
<reference evidence="1 2" key="1">
    <citation type="journal article" date="2019" name="Sci. Rep.">
        <title>Orb-weaving spider Araneus ventricosus genome elucidates the spidroin gene catalogue.</title>
        <authorList>
            <person name="Kono N."/>
            <person name="Nakamura H."/>
            <person name="Ohtoshi R."/>
            <person name="Moran D.A.P."/>
            <person name="Shinohara A."/>
            <person name="Yoshida Y."/>
            <person name="Fujiwara M."/>
            <person name="Mori M."/>
            <person name="Tomita M."/>
            <person name="Arakawa K."/>
        </authorList>
    </citation>
    <scope>NUCLEOTIDE SEQUENCE [LARGE SCALE GENOMIC DNA]</scope>
</reference>
<dbReference type="Proteomes" id="UP000499080">
    <property type="component" value="Unassembled WGS sequence"/>
</dbReference>
<evidence type="ECO:0000313" key="2">
    <source>
        <dbReference type="Proteomes" id="UP000499080"/>
    </source>
</evidence>
<dbReference type="AlphaFoldDB" id="A0A4Y2GLU5"/>
<dbReference type="EMBL" id="BGPR01001466">
    <property type="protein sequence ID" value="GBM54590.1"/>
    <property type="molecule type" value="Genomic_DNA"/>
</dbReference>
<gene>
    <name evidence="1" type="ORF">AVEN_238593_1</name>
</gene>
<proteinExistence type="predicted"/>